<dbReference type="AlphaFoldDB" id="A0A1G2JC47"/>
<evidence type="ECO:0000259" key="8">
    <source>
        <dbReference type="Pfam" id="PF02687"/>
    </source>
</evidence>
<evidence type="ECO:0000256" key="4">
    <source>
        <dbReference type="ARBA" id="ARBA00022989"/>
    </source>
</evidence>
<evidence type="ECO:0000256" key="6">
    <source>
        <dbReference type="ARBA" id="ARBA00038076"/>
    </source>
</evidence>
<keyword evidence="3 7" id="KW-0812">Transmembrane</keyword>
<dbReference type="Pfam" id="PF02687">
    <property type="entry name" value="FtsX"/>
    <property type="match status" value="1"/>
</dbReference>
<feature type="transmembrane region" description="Helical" evidence="7">
    <location>
        <begin position="284"/>
        <end position="314"/>
    </location>
</feature>
<protein>
    <recommendedName>
        <fullName evidence="12">Multidrug ABC transporter substrate-binding protein</fullName>
    </recommendedName>
</protein>
<dbReference type="PANTHER" id="PTHR30572:SF4">
    <property type="entry name" value="ABC TRANSPORTER PERMEASE YTRF"/>
    <property type="match status" value="1"/>
</dbReference>
<feature type="domain" description="ABC3 transporter permease C-terminal" evidence="8">
    <location>
        <begin position="295"/>
        <end position="412"/>
    </location>
</feature>
<evidence type="ECO:0000313" key="11">
    <source>
        <dbReference type="Proteomes" id="UP000177751"/>
    </source>
</evidence>
<reference evidence="10 11" key="1">
    <citation type="journal article" date="2016" name="Nat. Commun.">
        <title>Thousands of microbial genomes shed light on interconnected biogeochemical processes in an aquifer system.</title>
        <authorList>
            <person name="Anantharaman K."/>
            <person name="Brown C.T."/>
            <person name="Hug L.A."/>
            <person name="Sharon I."/>
            <person name="Castelle C.J."/>
            <person name="Probst A.J."/>
            <person name="Thomas B.C."/>
            <person name="Singh A."/>
            <person name="Wilkins M.J."/>
            <person name="Karaoz U."/>
            <person name="Brodie E.L."/>
            <person name="Williams K.H."/>
            <person name="Hubbard S.S."/>
            <person name="Banfield J.F."/>
        </authorList>
    </citation>
    <scope>NUCLEOTIDE SEQUENCE [LARGE SCALE GENOMIC DNA]</scope>
</reference>
<feature type="transmembrane region" description="Helical" evidence="7">
    <location>
        <begin position="20"/>
        <end position="43"/>
    </location>
</feature>
<dbReference type="InterPro" id="IPR025857">
    <property type="entry name" value="MacB_PCD"/>
</dbReference>
<feature type="transmembrane region" description="Helical" evidence="7">
    <location>
        <begin position="380"/>
        <end position="402"/>
    </location>
</feature>
<evidence type="ECO:0000256" key="3">
    <source>
        <dbReference type="ARBA" id="ARBA00022692"/>
    </source>
</evidence>
<feature type="transmembrane region" description="Helical" evidence="7">
    <location>
        <begin position="335"/>
        <end position="368"/>
    </location>
</feature>
<dbReference type="EMBL" id="MHPP01000014">
    <property type="protein sequence ID" value="OGZ84699.1"/>
    <property type="molecule type" value="Genomic_DNA"/>
</dbReference>
<evidence type="ECO:0000256" key="2">
    <source>
        <dbReference type="ARBA" id="ARBA00022475"/>
    </source>
</evidence>
<gene>
    <name evidence="10" type="ORF">A2401_01475</name>
</gene>
<evidence type="ECO:0000259" key="9">
    <source>
        <dbReference type="Pfam" id="PF12704"/>
    </source>
</evidence>
<name>A0A1G2JC47_9BACT</name>
<evidence type="ECO:0008006" key="12">
    <source>
        <dbReference type="Google" id="ProtNLM"/>
    </source>
</evidence>
<keyword evidence="2" id="KW-1003">Cell membrane</keyword>
<feature type="domain" description="MacB-like periplasmic core" evidence="9">
    <location>
        <begin position="19"/>
        <end position="253"/>
    </location>
</feature>
<dbReference type="GO" id="GO:0005886">
    <property type="term" value="C:plasma membrane"/>
    <property type="evidence" value="ECO:0007669"/>
    <property type="project" value="UniProtKB-SubCell"/>
</dbReference>
<evidence type="ECO:0000256" key="1">
    <source>
        <dbReference type="ARBA" id="ARBA00004651"/>
    </source>
</evidence>
<dbReference type="Pfam" id="PF12704">
    <property type="entry name" value="MacB_PCD"/>
    <property type="match status" value="1"/>
</dbReference>
<comment type="subcellular location">
    <subcellularLocation>
        <location evidence="1">Cell membrane</location>
        <topology evidence="1">Multi-pass membrane protein</topology>
    </subcellularLocation>
</comment>
<dbReference type="GO" id="GO:0022857">
    <property type="term" value="F:transmembrane transporter activity"/>
    <property type="evidence" value="ECO:0007669"/>
    <property type="project" value="TreeGrafter"/>
</dbReference>
<keyword evidence="5 7" id="KW-0472">Membrane</keyword>
<evidence type="ECO:0000313" key="10">
    <source>
        <dbReference type="EMBL" id="OGZ84699.1"/>
    </source>
</evidence>
<evidence type="ECO:0000256" key="7">
    <source>
        <dbReference type="SAM" id="Phobius"/>
    </source>
</evidence>
<dbReference type="STRING" id="1802229.A2401_01475"/>
<comment type="similarity">
    <text evidence="6">Belongs to the ABC-4 integral membrane protein family.</text>
</comment>
<keyword evidence="4 7" id="KW-1133">Transmembrane helix</keyword>
<dbReference type="InterPro" id="IPR003838">
    <property type="entry name" value="ABC3_permease_C"/>
</dbReference>
<dbReference type="PANTHER" id="PTHR30572">
    <property type="entry name" value="MEMBRANE COMPONENT OF TRANSPORTER-RELATED"/>
    <property type="match status" value="1"/>
</dbReference>
<accession>A0A1G2JC47</accession>
<proteinExistence type="inferred from homology"/>
<dbReference type="Proteomes" id="UP000177751">
    <property type="component" value="Unassembled WGS sequence"/>
</dbReference>
<evidence type="ECO:0000256" key="5">
    <source>
        <dbReference type="ARBA" id="ARBA00023136"/>
    </source>
</evidence>
<dbReference type="InterPro" id="IPR050250">
    <property type="entry name" value="Macrolide_Exporter_MacB"/>
</dbReference>
<organism evidence="10 11">
    <name type="scientific">Candidatus Staskawiczbacteria bacterium RIFOXYC1_FULL_38_18</name>
    <dbReference type="NCBI Taxonomy" id="1802229"/>
    <lineage>
        <taxon>Bacteria</taxon>
        <taxon>Candidatus Staskawicziibacteriota</taxon>
    </lineage>
</organism>
<sequence>MFKAFEQSLKALKSNPVRTVLTTLGIVIGIATVIMVFSAGAGFRSLINVELQNWGTDTVFIETRVPPTTKNRANNNPASADFSRAGSAVAVTSFKQEDLDFIKKLGNVGGVYGIVTGLSVATYRDNAKSIIFYGTSAERFVIDKHALKYGRFFTESEDVGASQVAVLGSNLAKDLFGQDDPLEKLVHVGNLNFQVIGVYGPQGSMGGQSPDDILYMPLKTAQKKILGVDYLVVGVVQLNDGNLSDATAELIRQTMRSNHNILDPQKDDFTVTTKEQALEIFDAIFFGITILLIGIAGISLVVGGVGIMNIMYVIVTERTPEIGLKKALGAKGSDILSEFLIESVLVTVLGGIIGIILGAFLGWMVAIVASFAGLSWAFSVPFYAIIIAVGVSATIGISFGVLPARAAAKLDPVDAMRYE</sequence>
<comment type="caution">
    <text evidence="10">The sequence shown here is derived from an EMBL/GenBank/DDBJ whole genome shotgun (WGS) entry which is preliminary data.</text>
</comment>